<dbReference type="PROSITE" id="PS00600">
    <property type="entry name" value="AA_TRANSFER_CLASS_3"/>
    <property type="match status" value="1"/>
</dbReference>
<sequence length="393" mass="41314">MIQGQIMNTYPEPPVTFVEGRGTVLVDSQGKEYLDFLSGLAVTSLGHARKEVVDAIATQAGVLTHVSNLYGNLVRSEVAGIIDELLFEATRVHGKVFFCNSGAEANECALKLARRMNPGRFRIVTTTKSFHGRTLATLAATGQPEKHTPFTPMPEGFDLVEFGDLDAVTKLLSTGEIAGVLVEALQAEGGINTPPKGYLPALQQACRDHGALFMVDEVQSGLGRTGAWFAFQDEDLSPDVVTLAKSLGNGMPVGACWAKEHVADMFGVGDHGSTFGGQPLAMAAAKATLETLVAIDAPQKASHASSKLTKGLSKLSGVAKMRGRGLLLGAELNEANAKEVTLAALDHGLVVNAVAPNVVRFTPPLTVSDNEIGEAILRFGLALDEVAAKGSLS</sequence>
<dbReference type="SUPFAM" id="SSF53383">
    <property type="entry name" value="PLP-dependent transferases"/>
    <property type="match status" value="1"/>
</dbReference>
<evidence type="ECO:0000256" key="1">
    <source>
        <dbReference type="ARBA" id="ARBA00001933"/>
    </source>
</evidence>
<dbReference type="GO" id="GO:0005739">
    <property type="term" value="C:mitochondrion"/>
    <property type="evidence" value="ECO:0007669"/>
    <property type="project" value="UniProtKB-SubCell"/>
</dbReference>
<dbReference type="PANTHER" id="PTHR11986">
    <property type="entry name" value="AMINOTRANSFERASE CLASS III"/>
    <property type="match status" value="1"/>
</dbReference>
<comment type="pathway">
    <text evidence="7">Amino-acid biosynthesis.</text>
</comment>
<dbReference type="NCBIfam" id="NF002325">
    <property type="entry name" value="PRK01278.1"/>
    <property type="match status" value="1"/>
</dbReference>
<evidence type="ECO:0000256" key="3">
    <source>
        <dbReference type="ARBA" id="ARBA00022576"/>
    </source>
</evidence>
<evidence type="ECO:0000256" key="4">
    <source>
        <dbReference type="ARBA" id="ARBA00022605"/>
    </source>
</evidence>
<dbReference type="PANTHER" id="PTHR11986:SF79">
    <property type="entry name" value="ACETYLORNITHINE AMINOTRANSFERASE, MITOCHONDRIAL"/>
    <property type="match status" value="1"/>
</dbReference>
<dbReference type="PIRSF" id="PIRSF000521">
    <property type="entry name" value="Transaminase_4ab_Lys_Orn"/>
    <property type="match status" value="1"/>
</dbReference>
<dbReference type="InterPro" id="IPR004636">
    <property type="entry name" value="AcOrn/SuccOrn_fam"/>
</dbReference>
<dbReference type="EMBL" id="CAFBPM010000031">
    <property type="protein sequence ID" value="CAB5032304.1"/>
    <property type="molecule type" value="Genomic_DNA"/>
</dbReference>
<dbReference type="GO" id="GO:0042802">
    <property type="term" value="F:identical protein binding"/>
    <property type="evidence" value="ECO:0007669"/>
    <property type="project" value="TreeGrafter"/>
</dbReference>
<dbReference type="Gene3D" id="3.90.1150.10">
    <property type="entry name" value="Aspartate Aminotransferase, domain 1"/>
    <property type="match status" value="1"/>
</dbReference>
<dbReference type="InterPro" id="IPR050103">
    <property type="entry name" value="Class-III_PLP-dep_AT"/>
</dbReference>
<dbReference type="GO" id="GO:0008483">
    <property type="term" value="F:transaminase activity"/>
    <property type="evidence" value="ECO:0007669"/>
    <property type="project" value="UniProtKB-KW"/>
</dbReference>
<dbReference type="InterPro" id="IPR015422">
    <property type="entry name" value="PyrdxlP-dep_Trfase_small"/>
</dbReference>
<reference evidence="9" key="1">
    <citation type="submission" date="2020-05" db="EMBL/GenBank/DDBJ databases">
        <authorList>
            <person name="Chiriac C."/>
            <person name="Salcher M."/>
            <person name="Ghai R."/>
            <person name="Kavagutti S V."/>
        </authorList>
    </citation>
    <scope>NUCLEOTIDE SEQUENCE</scope>
</reference>
<dbReference type="Gene3D" id="3.40.640.10">
    <property type="entry name" value="Type I PLP-dependent aspartate aminotransferase-like (Major domain)"/>
    <property type="match status" value="1"/>
</dbReference>
<evidence type="ECO:0000256" key="2">
    <source>
        <dbReference type="ARBA" id="ARBA00004173"/>
    </source>
</evidence>
<dbReference type="EMBL" id="CAFBLT010000003">
    <property type="protein sequence ID" value="CAB4883720.1"/>
    <property type="molecule type" value="Genomic_DNA"/>
</dbReference>
<keyword evidence="6" id="KW-0663">Pyridoxal phosphate</keyword>
<name>A0A6J7ERA7_9ZZZZ</name>
<dbReference type="GO" id="GO:0030170">
    <property type="term" value="F:pyridoxal phosphate binding"/>
    <property type="evidence" value="ECO:0007669"/>
    <property type="project" value="InterPro"/>
</dbReference>
<keyword evidence="4" id="KW-0028">Amino-acid biosynthesis</keyword>
<evidence type="ECO:0000256" key="7">
    <source>
        <dbReference type="ARBA" id="ARBA00029440"/>
    </source>
</evidence>
<keyword evidence="5" id="KW-0808">Transferase</keyword>
<dbReference type="FunFam" id="3.40.640.10:FF:000004">
    <property type="entry name" value="Acetylornithine aminotransferase"/>
    <property type="match status" value="1"/>
</dbReference>
<dbReference type="CDD" id="cd00610">
    <property type="entry name" value="OAT_like"/>
    <property type="match status" value="1"/>
</dbReference>
<evidence type="ECO:0000256" key="6">
    <source>
        <dbReference type="ARBA" id="ARBA00022898"/>
    </source>
</evidence>
<evidence type="ECO:0000256" key="5">
    <source>
        <dbReference type="ARBA" id="ARBA00022679"/>
    </source>
</evidence>
<keyword evidence="3" id="KW-0032">Aminotransferase</keyword>
<dbReference type="EMBL" id="CAFABE010000150">
    <property type="protein sequence ID" value="CAB4834862.1"/>
    <property type="molecule type" value="Genomic_DNA"/>
</dbReference>
<evidence type="ECO:0000313" key="9">
    <source>
        <dbReference type="EMBL" id="CAB4883720.1"/>
    </source>
</evidence>
<evidence type="ECO:0000313" key="8">
    <source>
        <dbReference type="EMBL" id="CAB4834862.1"/>
    </source>
</evidence>
<organism evidence="9">
    <name type="scientific">freshwater metagenome</name>
    <dbReference type="NCBI Taxonomy" id="449393"/>
    <lineage>
        <taxon>unclassified sequences</taxon>
        <taxon>metagenomes</taxon>
        <taxon>ecological metagenomes</taxon>
    </lineage>
</organism>
<dbReference type="InterPro" id="IPR049704">
    <property type="entry name" value="Aminotrans_3_PPA_site"/>
</dbReference>
<dbReference type="GO" id="GO:0006526">
    <property type="term" value="P:L-arginine biosynthetic process"/>
    <property type="evidence" value="ECO:0007669"/>
    <property type="project" value="UniProtKB-ARBA"/>
</dbReference>
<comment type="subcellular location">
    <subcellularLocation>
        <location evidence="2">Mitochondrion</location>
    </subcellularLocation>
</comment>
<dbReference type="InterPro" id="IPR015424">
    <property type="entry name" value="PyrdxlP-dep_Trfase"/>
</dbReference>
<evidence type="ECO:0000313" key="10">
    <source>
        <dbReference type="EMBL" id="CAB5032304.1"/>
    </source>
</evidence>
<dbReference type="InterPro" id="IPR005814">
    <property type="entry name" value="Aminotrans_3"/>
</dbReference>
<protein>
    <submittedName>
        <fullName evidence="9">Unannotated protein</fullName>
    </submittedName>
</protein>
<dbReference type="Pfam" id="PF00202">
    <property type="entry name" value="Aminotran_3"/>
    <property type="match status" value="1"/>
</dbReference>
<dbReference type="AlphaFoldDB" id="A0A6J7ERA7"/>
<dbReference type="InterPro" id="IPR015421">
    <property type="entry name" value="PyrdxlP-dep_Trfase_major"/>
</dbReference>
<dbReference type="NCBIfam" id="TIGR00707">
    <property type="entry name" value="argD"/>
    <property type="match status" value="1"/>
</dbReference>
<comment type="cofactor">
    <cofactor evidence="1">
        <name>pyridoxal 5'-phosphate</name>
        <dbReference type="ChEBI" id="CHEBI:597326"/>
    </cofactor>
</comment>
<gene>
    <name evidence="8" type="ORF">UFOPK3164_01770</name>
    <name evidence="9" type="ORF">UFOPK3427_01806</name>
    <name evidence="10" type="ORF">UFOPK4112_01810</name>
</gene>
<accession>A0A6J7ERA7</accession>
<proteinExistence type="predicted"/>